<evidence type="ECO:0000256" key="1">
    <source>
        <dbReference type="SAM" id="MobiDB-lite"/>
    </source>
</evidence>
<feature type="region of interest" description="Disordered" evidence="1">
    <location>
        <begin position="1"/>
        <end position="94"/>
    </location>
</feature>
<sequence length="94" mass="9604">MRGMPSSPKAGAAKRLRQDEAPPAGDEDYRAFLREAFGEDDESASEAGGATPGESAESEVEALEGKPTVAGPATPRTSLVPQVANPAPAPACRP</sequence>
<accession>A0AAD5LYT8</accession>
<dbReference type="Proteomes" id="UP001209570">
    <property type="component" value="Unassembled WGS sequence"/>
</dbReference>
<evidence type="ECO:0000313" key="3">
    <source>
        <dbReference type="Proteomes" id="UP001209570"/>
    </source>
</evidence>
<proteinExistence type="predicted"/>
<organism evidence="2 3">
    <name type="scientific">Pythium insidiosum</name>
    <name type="common">Pythiosis disease agent</name>
    <dbReference type="NCBI Taxonomy" id="114742"/>
    <lineage>
        <taxon>Eukaryota</taxon>
        <taxon>Sar</taxon>
        <taxon>Stramenopiles</taxon>
        <taxon>Oomycota</taxon>
        <taxon>Peronosporomycetes</taxon>
        <taxon>Pythiales</taxon>
        <taxon>Pythiaceae</taxon>
        <taxon>Pythium</taxon>
    </lineage>
</organism>
<evidence type="ECO:0000313" key="2">
    <source>
        <dbReference type="EMBL" id="KAJ0389717.1"/>
    </source>
</evidence>
<feature type="compositionally biased region" description="Basic and acidic residues" evidence="1">
    <location>
        <begin position="27"/>
        <end position="37"/>
    </location>
</feature>
<gene>
    <name evidence="2" type="ORF">P43SY_011542</name>
</gene>
<dbReference type="AlphaFoldDB" id="A0AAD5LYT8"/>
<comment type="caution">
    <text evidence="2">The sequence shown here is derived from an EMBL/GenBank/DDBJ whole genome shotgun (WGS) entry which is preliminary data.</text>
</comment>
<protein>
    <submittedName>
        <fullName evidence="2">Uncharacterized protein</fullName>
    </submittedName>
</protein>
<name>A0AAD5LYT8_PYTIN</name>
<reference evidence="2" key="1">
    <citation type="submission" date="2021-12" db="EMBL/GenBank/DDBJ databases">
        <title>Prjna785345.</title>
        <authorList>
            <person name="Rujirawat T."/>
            <person name="Krajaejun T."/>
        </authorList>
    </citation>
    <scope>NUCLEOTIDE SEQUENCE</scope>
    <source>
        <strain evidence="2">Pi057C3</strain>
    </source>
</reference>
<keyword evidence="3" id="KW-1185">Reference proteome</keyword>
<dbReference type="EMBL" id="JAKCXM010003259">
    <property type="protein sequence ID" value="KAJ0389717.1"/>
    <property type="molecule type" value="Genomic_DNA"/>
</dbReference>